<proteinExistence type="predicted"/>
<feature type="region of interest" description="Disordered" evidence="1">
    <location>
        <begin position="1"/>
        <end position="32"/>
    </location>
</feature>
<accession>A0A6A5RDN4</accession>
<dbReference type="OrthoDB" id="674604at2759"/>
<keyword evidence="3" id="KW-1185">Reference proteome</keyword>
<dbReference type="RefSeq" id="XP_033444938.1">
    <property type="nucleotide sequence ID" value="XM_033593792.1"/>
</dbReference>
<dbReference type="EMBL" id="ML978991">
    <property type="protein sequence ID" value="KAF1924686.1"/>
    <property type="molecule type" value="Genomic_DNA"/>
</dbReference>
<sequence>MSLSANASASAWSSTDKPWAQGGATTSAGSAQAGASIGAYTGVQAGVEAGRYEHDNGEMHLGLGVDTGLGYKDGSLEIKFLGTGFTLGNNTGISFLGSGFTAKNIFGWMS</sequence>
<dbReference type="GeneID" id="54351460"/>
<protein>
    <submittedName>
        <fullName evidence="2">Uncharacterized protein</fullName>
    </submittedName>
</protein>
<gene>
    <name evidence="2" type="ORF">M421DRAFT_424572</name>
</gene>
<organism evidence="2 3">
    <name type="scientific">Didymella exigua CBS 183.55</name>
    <dbReference type="NCBI Taxonomy" id="1150837"/>
    <lineage>
        <taxon>Eukaryota</taxon>
        <taxon>Fungi</taxon>
        <taxon>Dikarya</taxon>
        <taxon>Ascomycota</taxon>
        <taxon>Pezizomycotina</taxon>
        <taxon>Dothideomycetes</taxon>
        <taxon>Pleosporomycetidae</taxon>
        <taxon>Pleosporales</taxon>
        <taxon>Pleosporineae</taxon>
        <taxon>Didymellaceae</taxon>
        <taxon>Didymella</taxon>
    </lineage>
</organism>
<reference evidence="2" key="1">
    <citation type="journal article" date="2020" name="Stud. Mycol.">
        <title>101 Dothideomycetes genomes: a test case for predicting lifestyles and emergence of pathogens.</title>
        <authorList>
            <person name="Haridas S."/>
            <person name="Albert R."/>
            <person name="Binder M."/>
            <person name="Bloem J."/>
            <person name="Labutti K."/>
            <person name="Salamov A."/>
            <person name="Andreopoulos B."/>
            <person name="Baker S."/>
            <person name="Barry K."/>
            <person name="Bills G."/>
            <person name="Bluhm B."/>
            <person name="Cannon C."/>
            <person name="Castanera R."/>
            <person name="Culley D."/>
            <person name="Daum C."/>
            <person name="Ezra D."/>
            <person name="Gonzalez J."/>
            <person name="Henrissat B."/>
            <person name="Kuo A."/>
            <person name="Liang C."/>
            <person name="Lipzen A."/>
            <person name="Lutzoni F."/>
            <person name="Magnuson J."/>
            <person name="Mondo S."/>
            <person name="Nolan M."/>
            <person name="Ohm R."/>
            <person name="Pangilinan J."/>
            <person name="Park H.-J."/>
            <person name="Ramirez L."/>
            <person name="Alfaro M."/>
            <person name="Sun H."/>
            <person name="Tritt A."/>
            <person name="Yoshinaga Y."/>
            <person name="Zwiers L.-H."/>
            <person name="Turgeon B."/>
            <person name="Goodwin S."/>
            <person name="Spatafora J."/>
            <person name="Crous P."/>
            <person name="Grigoriev I."/>
        </authorList>
    </citation>
    <scope>NUCLEOTIDE SEQUENCE</scope>
    <source>
        <strain evidence="2">CBS 183.55</strain>
    </source>
</reference>
<evidence type="ECO:0000313" key="2">
    <source>
        <dbReference type="EMBL" id="KAF1924686.1"/>
    </source>
</evidence>
<evidence type="ECO:0000256" key="1">
    <source>
        <dbReference type="SAM" id="MobiDB-lite"/>
    </source>
</evidence>
<evidence type="ECO:0000313" key="3">
    <source>
        <dbReference type="Proteomes" id="UP000800082"/>
    </source>
</evidence>
<dbReference type="Proteomes" id="UP000800082">
    <property type="component" value="Unassembled WGS sequence"/>
</dbReference>
<dbReference type="AlphaFoldDB" id="A0A6A5RDN4"/>
<name>A0A6A5RDN4_9PLEO</name>